<dbReference type="HAMAP" id="MF_00323">
    <property type="entry name" value="Ferrochelatase"/>
    <property type="match status" value="1"/>
</dbReference>
<dbReference type="EC" id="4.98.1.1" evidence="9 10"/>
<dbReference type="InterPro" id="IPR033659">
    <property type="entry name" value="Ferrochelatase_N"/>
</dbReference>
<keyword evidence="5 9" id="KW-0350">Heme biosynthesis</keyword>
<dbReference type="NCBIfam" id="TIGR00109">
    <property type="entry name" value="hemH"/>
    <property type="match status" value="1"/>
</dbReference>
<comment type="catalytic activity">
    <reaction evidence="9 10">
        <text>heme b + 2 H(+) = protoporphyrin IX + Fe(2+)</text>
        <dbReference type="Rhea" id="RHEA:22584"/>
        <dbReference type="ChEBI" id="CHEBI:15378"/>
        <dbReference type="ChEBI" id="CHEBI:29033"/>
        <dbReference type="ChEBI" id="CHEBI:57306"/>
        <dbReference type="ChEBI" id="CHEBI:60344"/>
        <dbReference type="EC" id="4.98.1.1"/>
    </reaction>
</comment>
<evidence type="ECO:0000256" key="8">
    <source>
        <dbReference type="ARBA" id="ARBA00024536"/>
    </source>
</evidence>
<comment type="caution">
    <text evidence="11">The sequence shown here is derived from an EMBL/GenBank/DDBJ whole genome shotgun (WGS) entry which is preliminary data.</text>
</comment>
<protein>
    <recommendedName>
        <fullName evidence="9 10">Ferrochelatase</fullName>
        <ecNumber evidence="9 10">4.98.1.1</ecNumber>
    </recommendedName>
    <alternativeName>
        <fullName evidence="9">Heme synthase</fullName>
    </alternativeName>
    <alternativeName>
        <fullName evidence="9">Protoheme ferro-lyase</fullName>
    </alternativeName>
</protein>
<keyword evidence="4 9" id="KW-0408">Iron</keyword>
<keyword evidence="12" id="KW-1185">Reference proteome</keyword>
<comment type="function">
    <text evidence="9 10">Catalyzes the ferrous insertion into protoporphyrin IX.</text>
</comment>
<dbReference type="InterPro" id="IPR001015">
    <property type="entry name" value="Ferrochelatase"/>
</dbReference>
<keyword evidence="3 9" id="KW-0479">Metal-binding</keyword>
<reference evidence="11" key="2">
    <citation type="submission" date="2020-09" db="EMBL/GenBank/DDBJ databases">
        <authorList>
            <person name="Sun Q."/>
            <person name="Zhou Y."/>
        </authorList>
    </citation>
    <scope>NUCLEOTIDE SEQUENCE</scope>
    <source>
        <strain evidence="11">CGMCC 1.12921</strain>
    </source>
</reference>
<evidence type="ECO:0000256" key="3">
    <source>
        <dbReference type="ARBA" id="ARBA00022723"/>
    </source>
</evidence>
<feature type="binding site" evidence="9">
    <location>
        <position position="293"/>
    </location>
    <ligand>
        <name>Fe(2+)</name>
        <dbReference type="ChEBI" id="CHEBI:29033"/>
    </ligand>
</feature>
<evidence type="ECO:0000313" key="11">
    <source>
        <dbReference type="EMBL" id="GGD14477.1"/>
    </source>
</evidence>
<dbReference type="GO" id="GO:0046872">
    <property type="term" value="F:metal ion binding"/>
    <property type="evidence" value="ECO:0007669"/>
    <property type="project" value="UniProtKB-KW"/>
</dbReference>
<dbReference type="GO" id="GO:0005737">
    <property type="term" value="C:cytoplasm"/>
    <property type="evidence" value="ECO:0007669"/>
    <property type="project" value="UniProtKB-SubCell"/>
</dbReference>
<comment type="pathway">
    <text evidence="9 10">Porphyrin-containing compound metabolism; protoheme biosynthesis; protoheme from protoporphyrin-IX: step 1/1.</text>
</comment>
<dbReference type="FunFam" id="3.40.50.1400:FF:000002">
    <property type="entry name" value="Ferrochelatase"/>
    <property type="match status" value="1"/>
</dbReference>
<keyword evidence="2 9" id="KW-0963">Cytoplasm</keyword>
<comment type="similarity">
    <text evidence="1 9 10">Belongs to the ferrochelatase family.</text>
</comment>
<dbReference type="InterPro" id="IPR033644">
    <property type="entry name" value="Ferrochelatase_C"/>
</dbReference>
<sequence length="342" mass="38482">MVTTVNEAALPDGHPPVKTGRTGLLLVNLGTPDGTDAASVRRYLKQFLSDPRVIDLPPLLWQPILQGIILNTRPKKTGEAYAKIWRTESDESPLRYYTRQQAEKVGERLGSDRVIVDWAMRYGNPSIESRLTALREQGCDRFVIFPLYPQYSATTTATVNDEVFRILKGMNWQPAVRTVPAFHDHPRYISALANSLSPAMEDRPERVILSYHGMPERYFLAGDPYHCHCQKTSRLLRERMGWDTDFAPIAFQSKFGRAKWIEPATEDLVIKAAEDGLKHIAVITPAFVSDCIETLEEVGIGLAETFTEHGGETLTQVPCLNDNDDMIGLLEEILRTETAGWI</sequence>
<evidence type="ECO:0000256" key="9">
    <source>
        <dbReference type="HAMAP-Rule" id="MF_00323"/>
    </source>
</evidence>
<dbReference type="PANTHER" id="PTHR11108:SF1">
    <property type="entry name" value="FERROCHELATASE, MITOCHONDRIAL"/>
    <property type="match status" value="1"/>
</dbReference>
<dbReference type="UniPathway" id="UPA00252">
    <property type="reaction ID" value="UER00325"/>
</dbReference>
<organism evidence="11 12">
    <name type="scientific">Aquisalinus flavus</name>
    <dbReference type="NCBI Taxonomy" id="1526572"/>
    <lineage>
        <taxon>Bacteria</taxon>
        <taxon>Pseudomonadati</taxon>
        <taxon>Pseudomonadota</taxon>
        <taxon>Alphaproteobacteria</taxon>
        <taxon>Parvularculales</taxon>
        <taxon>Parvularculaceae</taxon>
        <taxon>Aquisalinus</taxon>
    </lineage>
</organism>
<evidence type="ECO:0000256" key="6">
    <source>
        <dbReference type="ARBA" id="ARBA00023239"/>
    </source>
</evidence>
<dbReference type="Proteomes" id="UP000613582">
    <property type="component" value="Unassembled WGS sequence"/>
</dbReference>
<feature type="binding site" evidence="9">
    <location>
        <position position="212"/>
    </location>
    <ligand>
        <name>Fe(2+)</name>
        <dbReference type="ChEBI" id="CHEBI:29033"/>
    </ligand>
</feature>
<evidence type="ECO:0000256" key="5">
    <source>
        <dbReference type="ARBA" id="ARBA00023133"/>
    </source>
</evidence>
<dbReference type="CDD" id="cd00419">
    <property type="entry name" value="Ferrochelatase_C"/>
    <property type="match status" value="1"/>
</dbReference>
<keyword evidence="6 9" id="KW-0456">Lyase</keyword>
<dbReference type="AlphaFoldDB" id="A0A8J2V3L9"/>
<dbReference type="PANTHER" id="PTHR11108">
    <property type="entry name" value="FERROCHELATASE"/>
    <property type="match status" value="1"/>
</dbReference>
<evidence type="ECO:0000313" key="12">
    <source>
        <dbReference type="Proteomes" id="UP000613582"/>
    </source>
</evidence>
<dbReference type="PROSITE" id="PS00534">
    <property type="entry name" value="FERROCHELATASE"/>
    <property type="match status" value="1"/>
</dbReference>
<dbReference type="EMBL" id="BMGH01000001">
    <property type="protein sequence ID" value="GGD14477.1"/>
    <property type="molecule type" value="Genomic_DNA"/>
</dbReference>
<dbReference type="CDD" id="cd03411">
    <property type="entry name" value="Ferrochelatase_N"/>
    <property type="match status" value="1"/>
</dbReference>
<gene>
    <name evidence="9 11" type="primary">hemH</name>
    <name evidence="11" type="ORF">GCM10011342_24090</name>
</gene>
<proteinExistence type="inferred from homology"/>
<dbReference type="GO" id="GO:0006783">
    <property type="term" value="P:heme biosynthetic process"/>
    <property type="evidence" value="ECO:0007669"/>
    <property type="project" value="UniProtKB-UniRule"/>
</dbReference>
<evidence type="ECO:0000256" key="7">
    <source>
        <dbReference type="ARBA" id="ARBA00023244"/>
    </source>
</evidence>
<evidence type="ECO:0000256" key="4">
    <source>
        <dbReference type="ARBA" id="ARBA00023004"/>
    </source>
</evidence>
<dbReference type="Pfam" id="PF00762">
    <property type="entry name" value="Ferrochelatase"/>
    <property type="match status" value="1"/>
</dbReference>
<dbReference type="InterPro" id="IPR019772">
    <property type="entry name" value="Ferrochelatase_AS"/>
</dbReference>
<dbReference type="SUPFAM" id="SSF53800">
    <property type="entry name" value="Chelatase"/>
    <property type="match status" value="1"/>
</dbReference>
<dbReference type="Gene3D" id="3.40.50.1400">
    <property type="match status" value="2"/>
</dbReference>
<dbReference type="RefSeq" id="WP_188158180.1">
    <property type="nucleotide sequence ID" value="NZ_BMGH01000001.1"/>
</dbReference>
<comment type="subcellular location">
    <subcellularLocation>
        <location evidence="9 10">Cytoplasm</location>
    </subcellularLocation>
</comment>
<dbReference type="GO" id="GO:0004325">
    <property type="term" value="F:ferrochelatase activity"/>
    <property type="evidence" value="ECO:0007669"/>
    <property type="project" value="UniProtKB-UniRule"/>
</dbReference>
<evidence type="ECO:0000256" key="10">
    <source>
        <dbReference type="RuleBase" id="RU000607"/>
    </source>
</evidence>
<evidence type="ECO:0000256" key="2">
    <source>
        <dbReference type="ARBA" id="ARBA00022490"/>
    </source>
</evidence>
<keyword evidence="7 9" id="KW-0627">Porphyrin biosynthesis</keyword>
<name>A0A8J2V3L9_9PROT</name>
<evidence type="ECO:0000256" key="1">
    <source>
        <dbReference type="ARBA" id="ARBA00007718"/>
    </source>
</evidence>
<comment type="catalytic activity">
    <reaction evidence="8">
        <text>Fe-coproporphyrin III + 2 H(+) = coproporphyrin III + Fe(2+)</text>
        <dbReference type="Rhea" id="RHEA:49572"/>
        <dbReference type="ChEBI" id="CHEBI:15378"/>
        <dbReference type="ChEBI" id="CHEBI:29033"/>
        <dbReference type="ChEBI" id="CHEBI:68438"/>
        <dbReference type="ChEBI" id="CHEBI:131725"/>
        <dbReference type="EC" id="4.99.1.9"/>
    </reaction>
    <physiologicalReaction direction="right-to-left" evidence="8">
        <dbReference type="Rhea" id="RHEA:49574"/>
    </physiologicalReaction>
</comment>
<reference evidence="11" key="1">
    <citation type="journal article" date="2014" name="Int. J. Syst. Evol. Microbiol.">
        <title>Complete genome sequence of Corynebacterium casei LMG S-19264T (=DSM 44701T), isolated from a smear-ripened cheese.</title>
        <authorList>
            <consortium name="US DOE Joint Genome Institute (JGI-PGF)"/>
            <person name="Walter F."/>
            <person name="Albersmeier A."/>
            <person name="Kalinowski J."/>
            <person name="Ruckert C."/>
        </authorList>
    </citation>
    <scope>NUCLEOTIDE SEQUENCE</scope>
    <source>
        <strain evidence="11">CGMCC 1.12921</strain>
    </source>
</reference>
<accession>A0A8J2V3L9</accession>